<dbReference type="Proteomes" id="UP001642409">
    <property type="component" value="Unassembled WGS sequence"/>
</dbReference>
<sequence>MQQNSQEQLLAHEETIQKIFFYNEELALKTLFFVTTIKITHAHAYWCNHHKTYITTSLKVKDTSEQQKRTKNDCTRRAGIARVKGTTYYKHKNDYKNILFVMNEDSKIFPLCEYDKQHTYCYIRISGNHDSNSTNPCLVRDLNEQFSSVKGKSNEENIINIQETNCLGLDSNISQLISSNRNVNYFEKSGSYEQFQQRVRQIKIHDQITQQTNELRMAEKKILDNYVLKALQVHW</sequence>
<organism evidence="1">
    <name type="scientific">Hexamita inflata</name>
    <dbReference type="NCBI Taxonomy" id="28002"/>
    <lineage>
        <taxon>Eukaryota</taxon>
        <taxon>Metamonada</taxon>
        <taxon>Diplomonadida</taxon>
        <taxon>Hexamitidae</taxon>
        <taxon>Hexamitinae</taxon>
        <taxon>Hexamita</taxon>
    </lineage>
</organism>
<proteinExistence type="predicted"/>
<reference evidence="2 3" key="2">
    <citation type="submission" date="2024-07" db="EMBL/GenBank/DDBJ databases">
        <authorList>
            <person name="Akdeniz Z."/>
        </authorList>
    </citation>
    <scope>NUCLEOTIDE SEQUENCE [LARGE SCALE GENOMIC DNA]</scope>
</reference>
<evidence type="ECO:0000313" key="2">
    <source>
        <dbReference type="EMBL" id="CAL6075701.1"/>
    </source>
</evidence>
<evidence type="ECO:0000313" key="3">
    <source>
        <dbReference type="Proteomes" id="UP001642409"/>
    </source>
</evidence>
<dbReference type="AlphaFoldDB" id="A0AA86NHL7"/>
<dbReference type="EMBL" id="CATOUU010000181">
    <property type="protein sequence ID" value="CAI9919607.1"/>
    <property type="molecule type" value="Genomic_DNA"/>
</dbReference>
<reference evidence="1" key="1">
    <citation type="submission" date="2023-06" db="EMBL/GenBank/DDBJ databases">
        <authorList>
            <person name="Kurt Z."/>
        </authorList>
    </citation>
    <scope>NUCLEOTIDE SEQUENCE</scope>
</reference>
<accession>A0AA86NHL7</accession>
<gene>
    <name evidence="2" type="ORF">HINF_LOCUS57335</name>
    <name evidence="1" type="ORF">HINF_LOCUS7252</name>
</gene>
<keyword evidence="3" id="KW-1185">Reference proteome</keyword>
<protein>
    <submittedName>
        <fullName evidence="2">Hypothetical_protein</fullName>
    </submittedName>
</protein>
<name>A0AA86NHL7_9EUKA</name>
<dbReference type="EMBL" id="CAXDID020000315">
    <property type="protein sequence ID" value="CAL6075701.1"/>
    <property type="molecule type" value="Genomic_DNA"/>
</dbReference>
<evidence type="ECO:0000313" key="1">
    <source>
        <dbReference type="EMBL" id="CAI9919607.1"/>
    </source>
</evidence>
<comment type="caution">
    <text evidence="1">The sequence shown here is derived from an EMBL/GenBank/DDBJ whole genome shotgun (WGS) entry which is preliminary data.</text>
</comment>